<feature type="domain" description="SWIM-type" evidence="4">
    <location>
        <begin position="131"/>
        <end position="163"/>
    </location>
</feature>
<dbReference type="InterPro" id="IPR001841">
    <property type="entry name" value="Znf_RING"/>
</dbReference>
<dbReference type="PANTHER" id="PTHR21540:SF0">
    <property type="entry name" value="PHD FAMILY PROTEIN"/>
    <property type="match status" value="1"/>
</dbReference>
<evidence type="ECO:0000256" key="1">
    <source>
        <dbReference type="PROSITE-ProRule" id="PRU00175"/>
    </source>
</evidence>
<evidence type="ECO:0008006" key="7">
    <source>
        <dbReference type="Google" id="ProtNLM"/>
    </source>
</evidence>
<dbReference type="AlphaFoldDB" id="A0A165C8K0"/>
<feature type="domain" description="RING-type" evidence="3">
    <location>
        <begin position="232"/>
        <end position="282"/>
    </location>
</feature>
<dbReference type="InterPro" id="IPR007527">
    <property type="entry name" value="Znf_SWIM"/>
</dbReference>
<gene>
    <name evidence="5" type="ORF">LAESUDRAFT_762954</name>
</gene>
<keyword evidence="1" id="KW-0479">Metal-binding</keyword>
<evidence type="ECO:0000256" key="2">
    <source>
        <dbReference type="SAM" id="MobiDB-lite"/>
    </source>
</evidence>
<organism evidence="5 6">
    <name type="scientific">Laetiporus sulphureus 93-53</name>
    <dbReference type="NCBI Taxonomy" id="1314785"/>
    <lineage>
        <taxon>Eukaryota</taxon>
        <taxon>Fungi</taxon>
        <taxon>Dikarya</taxon>
        <taxon>Basidiomycota</taxon>
        <taxon>Agaricomycotina</taxon>
        <taxon>Agaricomycetes</taxon>
        <taxon>Polyporales</taxon>
        <taxon>Laetiporus</taxon>
    </lineage>
</organism>
<dbReference type="SUPFAM" id="SSF57850">
    <property type="entry name" value="RING/U-box"/>
    <property type="match status" value="1"/>
</dbReference>
<dbReference type="GO" id="GO:0061630">
    <property type="term" value="F:ubiquitin protein ligase activity"/>
    <property type="evidence" value="ECO:0007669"/>
    <property type="project" value="InterPro"/>
</dbReference>
<dbReference type="InterPro" id="IPR039903">
    <property type="entry name" value="Zswim2"/>
</dbReference>
<dbReference type="CDD" id="cd16494">
    <property type="entry name" value="RING-CH-C4HC3_ZSWM2"/>
    <property type="match status" value="1"/>
</dbReference>
<keyword evidence="1" id="KW-0863">Zinc-finger</keyword>
<evidence type="ECO:0000313" key="5">
    <source>
        <dbReference type="EMBL" id="KZT02390.1"/>
    </source>
</evidence>
<keyword evidence="1" id="KW-0862">Zinc</keyword>
<dbReference type="Proteomes" id="UP000076871">
    <property type="component" value="Unassembled WGS sequence"/>
</dbReference>
<dbReference type="OrthoDB" id="2122982at2759"/>
<dbReference type="EMBL" id="KV427653">
    <property type="protein sequence ID" value="KZT02390.1"/>
    <property type="molecule type" value="Genomic_DNA"/>
</dbReference>
<dbReference type="RefSeq" id="XP_040760130.1">
    <property type="nucleotide sequence ID" value="XM_040913175.1"/>
</dbReference>
<sequence length="330" mass="36707">MPKRKAVEDEHDALVPPRPARSRPSHSSGYTYSSSHTAAYPTANVASSSSHPIACGDLDIAPPKKKARKKKDSDASPVEKRGAMFRKKCLKSILERFDRVMRQRFYMVDRRRNDDELKEEFSVLGSTGNVYTVTIDRKPSCDCPDAKKGNHCKHIIFIFLKVLQVTPQSGFWYQKALLTSELQHIFTHAPPSPAAVTNARAQKAFAVATGKASPSSADQNPKKRIPGEEDDCPICYDKMHGTAEAKLEFCEECGNALHKECFQQWAATARQHQKELTCVFCRAKWVIAGAAAGTSADAAEGYINLGSVAGMSPVRDTSTYHNRYWRGKRR</sequence>
<dbReference type="InterPro" id="IPR013083">
    <property type="entry name" value="Znf_RING/FYVE/PHD"/>
</dbReference>
<accession>A0A165C8K0</accession>
<name>A0A165C8K0_9APHY</name>
<dbReference type="Gene3D" id="3.30.40.10">
    <property type="entry name" value="Zinc/RING finger domain, C3HC4 (zinc finger)"/>
    <property type="match status" value="1"/>
</dbReference>
<evidence type="ECO:0000259" key="3">
    <source>
        <dbReference type="PROSITE" id="PS50089"/>
    </source>
</evidence>
<evidence type="ECO:0000313" key="6">
    <source>
        <dbReference type="Proteomes" id="UP000076871"/>
    </source>
</evidence>
<keyword evidence="6" id="KW-1185">Reference proteome</keyword>
<dbReference type="GeneID" id="63830203"/>
<protein>
    <recommendedName>
        <fullName evidence="7">SWIM-type domain-containing protein</fullName>
    </recommendedName>
</protein>
<evidence type="ECO:0000259" key="4">
    <source>
        <dbReference type="PROSITE" id="PS50966"/>
    </source>
</evidence>
<feature type="region of interest" description="Disordered" evidence="2">
    <location>
        <begin position="1"/>
        <end position="79"/>
    </location>
</feature>
<dbReference type="STRING" id="1314785.A0A165C8K0"/>
<dbReference type="GO" id="GO:0008270">
    <property type="term" value="F:zinc ion binding"/>
    <property type="evidence" value="ECO:0007669"/>
    <property type="project" value="UniProtKB-KW"/>
</dbReference>
<dbReference type="Pfam" id="PF13639">
    <property type="entry name" value="zf-RING_2"/>
    <property type="match status" value="1"/>
</dbReference>
<dbReference type="PROSITE" id="PS50966">
    <property type="entry name" value="ZF_SWIM"/>
    <property type="match status" value="1"/>
</dbReference>
<proteinExistence type="predicted"/>
<dbReference type="PANTHER" id="PTHR21540">
    <property type="entry name" value="RING FINGER AND SWIM DOMAIN-CONTAINING PROTEIN 2"/>
    <property type="match status" value="1"/>
</dbReference>
<feature type="compositionally biased region" description="Low complexity" evidence="2">
    <location>
        <begin position="25"/>
        <end position="43"/>
    </location>
</feature>
<dbReference type="InParanoid" id="A0A165C8K0"/>
<dbReference type="PROSITE" id="PS50089">
    <property type="entry name" value="ZF_RING_2"/>
    <property type="match status" value="1"/>
</dbReference>
<dbReference type="Pfam" id="PF04434">
    <property type="entry name" value="SWIM"/>
    <property type="match status" value="1"/>
</dbReference>
<reference evidence="5 6" key="1">
    <citation type="journal article" date="2016" name="Mol. Biol. Evol.">
        <title>Comparative Genomics of Early-Diverging Mushroom-Forming Fungi Provides Insights into the Origins of Lignocellulose Decay Capabilities.</title>
        <authorList>
            <person name="Nagy L.G."/>
            <person name="Riley R."/>
            <person name="Tritt A."/>
            <person name="Adam C."/>
            <person name="Daum C."/>
            <person name="Floudas D."/>
            <person name="Sun H."/>
            <person name="Yadav J.S."/>
            <person name="Pangilinan J."/>
            <person name="Larsson K.H."/>
            <person name="Matsuura K."/>
            <person name="Barry K."/>
            <person name="Labutti K."/>
            <person name="Kuo R."/>
            <person name="Ohm R.A."/>
            <person name="Bhattacharya S.S."/>
            <person name="Shirouzu T."/>
            <person name="Yoshinaga Y."/>
            <person name="Martin F.M."/>
            <person name="Grigoriev I.V."/>
            <person name="Hibbett D.S."/>
        </authorList>
    </citation>
    <scope>NUCLEOTIDE SEQUENCE [LARGE SCALE GENOMIC DNA]</scope>
    <source>
        <strain evidence="5 6">93-53</strain>
    </source>
</reference>